<dbReference type="Proteomes" id="UP000765509">
    <property type="component" value="Unassembled WGS sequence"/>
</dbReference>
<reference evidence="2" key="1">
    <citation type="submission" date="2021-03" db="EMBL/GenBank/DDBJ databases">
        <title>Draft genome sequence of rust myrtle Austropuccinia psidii MF-1, a brazilian biotype.</title>
        <authorList>
            <person name="Quecine M.C."/>
            <person name="Pachon D.M.R."/>
            <person name="Bonatelli M.L."/>
            <person name="Correr F.H."/>
            <person name="Franceschini L.M."/>
            <person name="Leite T.F."/>
            <person name="Margarido G.R.A."/>
            <person name="Almeida C.A."/>
            <person name="Ferrarezi J.A."/>
            <person name="Labate C.A."/>
        </authorList>
    </citation>
    <scope>NUCLEOTIDE SEQUENCE</scope>
    <source>
        <strain evidence="2">MF-1</strain>
    </source>
</reference>
<feature type="region of interest" description="Disordered" evidence="1">
    <location>
        <begin position="40"/>
        <end position="103"/>
    </location>
</feature>
<sequence length="103" mass="11442">MKRVLCTCQSCALHKCTSTQPNGPVFGQYISIRNKHKHEQNDFILSQENSSMTLHKRIPSSSTSSSHDSTSDTNTDSTCDSKNEQVGLSENIEHSLPGYFPSH</sequence>
<feature type="compositionally biased region" description="Polar residues" evidence="1">
    <location>
        <begin position="43"/>
        <end position="53"/>
    </location>
</feature>
<accession>A0A9Q3KAG6</accession>
<name>A0A9Q3KAG6_9BASI</name>
<evidence type="ECO:0000313" key="3">
    <source>
        <dbReference type="Proteomes" id="UP000765509"/>
    </source>
</evidence>
<protein>
    <submittedName>
        <fullName evidence="2">Uncharacterized protein</fullName>
    </submittedName>
</protein>
<keyword evidence="3" id="KW-1185">Reference proteome</keyword>
<feature type="compositionally biased region" description="Low complexity" evidence="1">
    <location>
        <begin position="60"/>
        <end position="80"/>
    </location>
</feature>
<proteinExistence type="predicted"/>
<comment type="caution">
    <text evidence="2">The sequence shown here is derived from an EMBL/GenBank/DDBJ whole genome shotgun (WGS) entry which is preliminary data.</text>
</comment>
<dbReference type="EMBL" id="AVOT02101377">
    <property type="protein sequence ID" value="MBW0577785.1"/>
    <property type="molecule type" value="Genomic_DNA"/>
</dbReference>
<evidence type="ECO:0000256" key="1">
    <source>
        <dbReference type="SAM" id="MobiDB-lite"/>
    </source>
</evidence>
<gene>
    <name evidence="2" type="ORF">O181_117500</name>
</gene>
<dbReference type="AlphaFoldDB" id="A0A9Q3KAG6"/>
<organism evidence="2 3">
    <name type="scientific">Austropuccinia psidii MF-1</name>
    <dbReference type="NCBI Taxonomy" id="1389203"/>
    <lineage>
        <taxon>Eukaryota</taxon>
        <taxon>Fungi</taxon>
        <taxon>Dikarya</taxon>
        <taxon>Basidiomycota</taxon>
        <taxon>Pucciniomycotina</taxon>
        <taxon>Pucciniomycetes</taxon>
        <taxon>Pucciniales</taxon>
        <taxon>Sphaerophragmiaceae</taxon>
        <taxon>Austropuccinia</taxon>
    </lineage>
</organism>
<evidence type="ECO:0000313" key="2">
    <source>
        <dbReference type="EMBL" id="MBW0577785.1"/>
    </source>
</evidence>